<accession>A0ABI7ZUG9</accession>
<evidence type="ECO:0000313" key="14">
    <source>
        <dbReference type="Proteomes" id="UP000823872"/>
    </source>
</evidence>
<keyword evidence="10" id="KW-0813">Transport</keyword>
<feature type="domain" description="STING transmembrane" evidence="12">
    <location>
        <begin position="44"/>
        <end position="137"/>
    </location>
</feature>
<evidence type="ECO:0000256" key="1">
    <source>
        <dbReference type="ARBA" id="ARBA00004374"/>
    </source>
</evidence>
<keyword evidence="8" id="KW-1133">Transmembrane helix</keyword>
<evidence type="ECO:0000256" key="2">
    <source>
        <dbReference type="ARBA" id="ARBA00004457"/>
    </source>
</evidence>
<proteinExistence type="inferred from homology"/>
<keyword evidence="9" id="KW-0472">Membrane</keyword>
<reference evidence="13 14" key="1">
    <citation type="submission" date="2021-02" db="EMBL/GenBank/DDBJ databases">
        <title>Safari Cat Assemblies.</title>
        <authorList>
            <person name="Bredemeyer K.R."/>
            <person name="Murphy W.J."/>
        </authorList>
    </citation>
    <scope>NUCLEOTIDE SEQUENCE [LARGE SCALE GENOMIC DNA]</scope>
</reference>
<evidence type="ECO:0000256" key="3">
    <source>
        <dbReference type="ARBA" id="ARBA00004542"/>
    </source>
</evidence>
<evidence type="ECO:0000259" key="12">
    <source>
        <dbReference type="Pfam" id="PF23417"/>
    </source>
</evidence>
<sequence>MPRTSLHPSIPRPRGMGAQKAALVLLAVCLAALWRLGESPDHTLRWLVLHLASLQLGLLFTGVCHLTEELCHLHSRYQGSYWRAMKACLGSPVRSGALLLLSCYFYSTLPSTDLPFTWMLALLGLSQALNILLDLQAGICVLEYATPLQTLFAMSQDGRAGFSREDRLEQAKLFCRILEDILADTPECQNNCRLIVYQEPEEGSNFSLSQEILRHLRQEEREVTVGSVGTSMVRNPSVLSQEPNLLISGMEQPLPLRTDVF</sequence>
<evidence type="ECO:0000256" key="11">
    <source>
        <dbReference type="ARBA" id="ARBA00024169"/>
    </source>
</evidence>
<reference evidence="13" key="2">
    <citation type="submission" date="2025-08" db="UniProtKB">
        <authorList>
            <consortium name="Ensembl"/>
        </authorList>
    </citation>
    <scope>IDENTIFICATION</scope>
    <source>
        <strain evidence="13">breed Abyssinian</strain>
    </source>
</reference>
<comment type="catalytic activity">
    <reaction evidence="11">
        <text>H(+)(in) = H(+)(out)</text>
        <dbReference type="Rhea" id="RHEA:34979"/>
        <dbReference type="ChEBI" id="CHEBI:15378"/>
    </reaction>
</comment>
<dbReference type="PANTHER" id="PTHR34339:SF1">
    <property type="entry name" value="STIMULATOR OF INTERFERON GENES PROTEIN"/>
    <property type="match status" value="1"/>
</dbReference>
<keyword evidence="7" id="KW-0812">Transmembrane</keyword>
<comment type="similarity">
    <text evidence="6">Belongs to the STING family.</text>
</comment>
<keyword evidence="10" id="KW-0407">Ion channel</keyword>
<evidence type="ECO:0000256" key="10">
    <source>
        <dbReference type="ARBA" id="ARBA00023303"/>
    </source>
</evidence>
<evidence type="ECO:0000313" key="13">
    <source>
        <dbReference type="Ensembl" id="ENSFCTP00005050259.1"/>
    </source>
</evidence>
<comment type="subcellular location">
    <subcellularLocation>
        <location evidence="4">Cytoplasm</location>
        <location evidence="4">Perinuclear region</location>
    </subcellularLocation>
    <subcellularLocation>
        <location evidence="3">Cytoplasmic vesicle</location>
        <location evidence="3">Autophagosome membrane</location>
        <topology evidence="3">Multi-pass membrane protein</topology>
    </subcellularLocation>
    <subcellularLocation>
        <location evidence="2">Endoplasmic reticulum-Golgi intermediate compartment membrane</location>
        <topology evidence="2">Multi-pass membrane protein</topology>
    </subcellularLocation>
    <subcellularLocation>
        <location evidence="5">Golgi apparatus membrane</location>
        <topology evidence="5">Multi-pass membrane protein</topology>
    </subcellularLocation>
    <subcellularLocation>
        <location evidence="1">Mitochondrion outer membrane</location>
        <topology evidence="1">Multi-pass membrane protein</topology>
    </subcellularLocation>
</comment>
<evidence type="ECO:0000256" key="7">
    <source>
        <dbReference type="ARBA" id="ARBA00022692"/>
    </source>
</evidence>
<keyword evidence="14" id="KW-1185">Reference proteome</keyword>
<dbReference type="GeneTree" id="ENSGT00390000008582"/>
<name>A0ABI7ZUG9_FELCA</name>
<protein>
    <recommendedName>
        <fullName evidence="12">STING transmembrane domain-containing protein</fullName>
    </recommendedName>
</protein>
<dbReference type="Ensembl" id="ENSFCTT00005070665.1">
    <property type="protein sequence ID" value="ENSFCTP00005050259.1"/>
    <property type="gene ID" value="ENSFCTG00005024817.1"/>
</dbReference>
<dbReference type="InterPro" id="IPR038623">
    <property type="entry name" value="STING_C_sf"/>
</dbReference>
<dbReference type="Proteomes" id="UP000823872">
    <property type="component" value="Chromosome A1"/>
</dbReference>
<dbReference type="InterPro" id="IPR055434">
    <property type="entry name" value="STING_TM"/>
</dbReference>
<dbReference type="Gene3D" id="3.40.50.12100">
    <property type="entry name" value="Stimulator of interferon genes protein"/>
    <property type="match status" value="1"/>
</dbReference>
<dbReference type="Pfam" id="PF23417">
    <property type="entry name" value="STING_TM"/>
    <property type="match status" value="1"/>
</dbReference>
<evidence type="ECO:0000256" key="5">
    <source>
        <dbReference type="ARBA" id="ARBA00004653"/>
    </source>
</evidence>
<dbReference type="InterPro" id="IPR029158">
    <property type="entry name" value="STING"/>
</dbReference>
<evidence type="ECO:0000256" key="9">
    <source>
        <dbReference type="ARBA" id="ARBA00023136"/>
    </source>
</evidence>
<dbReference type="PANTHER" id="PTHR34339">
    <property type="entry name" value="STIMULATOR OF INTERFERON GENES PROTEIN"/>
    <property type="match status" value="1"/>
</dbReference>
<reference evidence="13" key="3">
    <citation type="submission" date="2025-09" db="UniProtKB">
        <authorList>
            <consortium name="Ensembl"/>
        </authorList>
    </citation>
    <scope>IDENTIFICATION</scope>
    <source>
        <strain evidence="13">breed Abyssinian</strain>
    </source>
</reference>
<gene>
    <name evidence="13" type="primary">STING1</name>
</gene>
<evidence type="ECO:0000256" key="6">
    <source>
        <dbReference type="ARBA" id="ARBA00009027"/>
    </source>
</evidence>
<keyword evidence="10" id="KW-0406">Ion transport</keyword>
<organism evidence="13 14">
    <name type="scientific">Felis catus</name>
    <name type="common">Cat</name>
    <name type="synonym">Felis silvestris catus</name>
    <dbReference type="NCBI Taxonomy" id="9685"/>
    <lineage>
        <taxon>Eukaryota</taxon>
        <taxon>Metazoa</taxon>
        <taxon>Chordata</taxon>
        <taxon>Craniata</taxon>
        <taxon>Vertebrata</taxon>
        <taxon>Euteleostomi</taxon>
        <taxon>Mammalia</taxon>
        <taxon>Eutheria</taxon>
        <taxon>Laurasiatheria</taxon>
        <taxon>Carnivora</taxon>
        <taxon>Feliformia</taxon>
        <taxon>Felidae</taxon>
        <taxon>Felinae</taxon>
        <taxon>Felis</taxon>
    </lineage>
</organism>
<evidence type="ECO:0000256" key="4">
    <source>
        <dbReference type="ARBA" id="ARBA00004556"/>
    </source>
</evidence>
<evidence type="ECO:0000256" key="8">
    <source>
        <dbReference type="ARBA" id="ARBA00022989"/>
    </source>
</evidence>